<evidence type="ECO:0000259" key="2">
    <source>
        <dbReference type="Pfam" id="PF03713"/>
    </source>
</evidence>
<dbReference type="Pfam" id="PF03713">
    <property type="entry name" value="DUF305"/>
    <property type="match status" value="1"/>
</dbReference>
<dbReference type="AlphaFoldDB" id="A0A6V8LGJ2"/>
<comment type="caution">
    <text evidence="3">The sequence shown here is derived from an EMBL/GenBank/DDBJ whole genome shotgun (WGS) entry which is preliminary data.</text>
</comment>
<keyword evidence="1" id="KW-0732">Signal</keyword>
<evidence type="ECO:0000256" key="1">
    <source>
        <dbReference type="SAM" id="SignalP"/>
    </source>
</evidence>
<dbReference type="EMBL" id="BLPG01000002">
    <property type="protein sequence ID" value="GFJ96363.1"/>
    <property type="molecule type" value="Genomic_DNA"/>
</dbReference>
<dbReference type="PROSITE" id="PS51257">
    <property type="entry name" value="PROKAR_LIPOPROTEIN"/>
    <property type="match status" value="1"/>
</dbReference>
<dbReference type="PANTHER" id="PTHR36933">
    <property type="entry name" value="SLL0788 PROTEIN"/>
    <property type="match status" value="1"/>
</dbReference>
<evidence type="ECO:0000313" key="3">
    <source>
        <dbReference type="EMBL" id="GFJ96363.1"/>
    </source>
</evidence>
<feature type="signal peptide" evidence="1">
    <location>
        <begin position="1"/>
        <end position="23"/>
    </location>
</feature>
<reference evidence="3 4" key="2">
    <citation type="submission" date="2020-03" db="EMBL/GenBank/DDBJ databases">
        <authorList>
            <person name="Ichikawa N."/>
            <person name="Kimura A."/>
            <person name="Kitahashi Y."/>
            <person name="Uohara A."/>
        </authorList>
    </citation>
    <scope>NUCLEOTIDE SEQUENCE [LARGE SCALE GENOMIC DNA]</scope>
    <source>
        <strain evidence="3 4">NBRC 108638</strain>
    </source>
</reference>
<organism evidence="3 4">
    <name type="scientific">Phytohabitans rumicis</name>
    <dbReference type="NCBI Taxonomy" id="1076125"/>
    <lineage>
        <taxon>Bacteria</taxon>
        <taxon>Bacillati</taxon>
        <taxon>Actinomycetota</taxon>
        <taxon>Actinomycetes</taxon>
        <taxon>Micromonosporales</taxon>
        <taxon>Micromonosporaceae</taxon>
    </lineage>
</organism>
<protein>
    <submittedName>
        <fullName evidence="3">DUF305 domain-containing protein</fullName>
    </submittedName>
</protein>
<gene>
    <name evidence="3" type="ORF">Prum_100050</name>
</gene>
<accession>A0A6V8LGJ2</accession>
<proteinExistence type="predicted"/>
<keyword evidence="4" id="KW-1185">Reference proteome</keyword>
<dbReference type="InterPro" id="IPR012347">
    <property type="entry name" value="Ferritin-like"/>
</dbReference>
<dbReference type="Proteomes" id="UP000482960">
    <property type="component" value="Unassembled WGS sequence"/>
</dbReference>
<dbReference type="PANTHER" id="PTHR36933:SF1">
    <property type="entry name" value="SLL0788 PROTEIN"/>
    <property type="match status" value="1"/>
</dbReference>
<feature type="domain" description="DUF305" evidence="2">
    <location>
        <begin position="37"/>
        <end position="182"/>
    </location>
</feature>
<reference evidence="3 4" key="1">
    <citation type="submission" date="2020-03" db="EMBL/GenBank/DDBJ databases">
        <title>Whole genome shotgun sequence of Phytohabitans rumicis NBRC 108638.</title>
        <authorList>
            <person name="Komaki H."/>
            <person name="Tamura T."/>
        </authorList>
    </citation>
    <scope>NUCLEOTIDE SEQUENCE [LARGE SCALE GENOMIC DNA]</scope>
    <source>
        <strain evidence="3 4">NBRC 108638</strain>
    </source>
</reference>
<dbReference type="Gene3D" id="1.20.1260.10">
    <property type="match status" value="1"/>
</dbReference>
<feature type="chain" id="PRO_5038775914" evidence="1">
    <location>
        <begin position="24"/>
        <end position="188"/>
    </location>
</feature>
<evidence type="ECO:0000313" key="4">
    <source>
        <dbReference type="Proteomes" id="UP000482960"/>
    </source>
</evidence>
<dbReference type="InterPro" id="IPR005183">
    <property type="entry name" value="DUF305_CopM-like"/>
</dbReference>
<name>A0A6V8LGJ2_9ACTN</name>
<sequence length="188" mass="19829">MRRILLLAAVAALLLSGCSGKPAPEVPAAASEHNATDVMFLQMMITQNQQGLEMTALAADRAGREEVKLLAAAIDTTQRAEVGIMRSWLQGWNEVTAVAPDPGAHANHGGLPATGPEQIAALRDTADAGFETAFLSLLTGHQHAAVEMTQLVAAGGVNPETRDLAQRIKESRGEQIAQMLRLMNGESA</sequence>